<name>A0AAP0RTJ0_LIQFO</name>
<keyword evidence="3" id="KW-1185">Reference proteome</keyword>
<dbReference type="Proteomes" id="UP001415857">
    <property type="component" value="Unassembled WGS sequence"/>
</dbReference>
<comment type="caution">
    <text evidence="2">The sequence shown here is derived from an EMBL/GenBank/DDBJ whole genome shotgun (WGS) entry which is preliminary data.</text>
</comment>
<sequence length="154" mass="16285">MGPGKRGIIGALLVSWAIKVLGRKQNLGQNLVLGRNLVECSSPQPIVERGHSSSNLLFATSLHPVALLDQDPKGSSSELFQSTSINDEVHFCLRNGSLSSSTPSLSLDGNIGISSGDQHVELSEFSSGENLIGEMMLTKGTLERTSQIGITPVS</sequence>
<dbReference type="EMBL" id="JBBPBK010000006">
    <property type="protein sequence ID" value="KAK9284068.1"/>
    <property type="molecule type" value="Genomic_DNA"/>
</dbReference>
<feature type="signal peptide" evidence="1">
    <location>
        <begin position="1"/>
        <end position="22"/>
    </location>
</feature>
<feature type="chain" id="PRO_5043055004" evidence="1">
    <location>
        <begin position="23"/>
        <end position="154"/>
    </location>
</feature>
<evidence type="ECO:0000313" key="2">
    <source>
        <dbReference type="EMBL" id="KAK9284068.1"/>
    </source>
</evidence>
<keyword evidence="1" id="KW-0732">Signal</keyword>
<organism evidence="2 3">
    <name type="scientific">Liquidambar formosana</name>
    <name type="common">Formosan gum</name>
    <dbReference type="NCBI Taxonomy" id="63359"/>
    <lineage>
        <taxon>Eukaryota</taxon>
        <taxon>Viridiplantae</taxon>
        <taxon>Streptophyta</taxon>
        <taxon>Embryophyta</taxon>
        <taxon>Tracheophyta</taxon>
        <taxon>Spermatophyta</taxon>
        <taxon>Magnoliopsida</taxon>
        <taxon>eudicotyledons</taxon>
        <taxon>Gunneridae</taxon>
        <taxon>Pentapetalae</taxon>
        <taxon>Saxifragales</taxon>
        <taxon>Altingiaceae</taxon>
        <taxon>Liquidambar</taxon>
    </lineage>
</organism>
<evidence type="ECO:0000313" key="3">
    <source>
        <dbReference type="Proteomes" id="UP001415857"/>
    </source>
</evidence>
<evidence type="ECO:0000256" key="1">
    <source>
        <dbReference type="SAM" id="SignalP"/>
    </source>
</evidence>
<proteinExistence type="predicted"/>
<dbReference type="AlphaFoldDB" id="A0AAP0RTJ0"/>
<gene>
    <name evidence="2" type="ORF">L1049_012328</name>
</gene>
<reference evidence="2 3" key="1">
    <citation type="journal article" date="2024" name="Plant J.">
        <title>Genome sequences and population genomics reveal climatic adaptation and genomic divergence between two closely related sweetgum species.</title>
        <authorList>
            <person name="Xu W.Q."/>
            <person name="Ren C.Q."/>
            <person name="Zhang X.Y."/>
            <person name="Comes H.P."/>
            <person name="Liu X.H."/>
            <person name="Li Y.G."/>
            <person name="Kettle C.J."/>
            <person name="Jalonen R."/>
            <person name="Gaisberger H."/>
            <person name="Ma Y.Z."/>
            <person name="Qiu Y.X."/>
        </authorList>
    </citation>
    <scope>NUCLEOTIDE SEQUENCE [LARGE SCALE GENOMIC DNA]</scope>
    <source>
        <strain evidence="2">Hangzhou</strain>
    </source>
</reference>
<protein>
    <submittedName>
        <fullName evidence="2">Uncharacterized protein</fullName>
    </submittedName>
</protein>
<accession>A0AAP0RTJ0</accession>